<feature type="transmembrane region" description="Helical" evidence="1">
    <location>
        <begin position="47"/>
        <end position="64"/>
    </location>
</feature>
<evidence type="ECO:0000313" key="6">
    <source>
        <dbReference type="EMBL" id="CAB5072917.1"/>
    </source>
</evidence>
<evidence type="ECO:0000256" key="1">
    <source>
        <dbReference type="SAM" id="Phobius"/>
    </source>
</evidence>
<name>A0A6J6WHV4_9ZZZZ</name>
<reference evidence="4" key="1">
    <citation type="submission" date="2020-05" db="EMBL/GenBank/DDBJ databases">
        <authorList>
            <person name="Chiriac C."/>
            <person name="Salcher M."/>
            <person name="Ghai R."/>
            <person name="Kavagutti S V."/>
        </authorList>
    </citation>
    <scope>NUCLEOTIDE SEQUENCE</scope>
</reference>
<dbReference type="EMBL" id="CAFBJH010000021">
    <property type="protein sequence ID" value="CAB4849215.1"/>
    <property type="molecule type" value="Genomic_DNA"/>
</dbReference>
<dbReference type="AlphaFoldDB" id="A0A6J6WHV4"/>
<evidence type="ECO:0000313" key="4">
    <source>
        <dbReference type="EMBL" id="CAB4784711.1"/>
    </source>
</evidence>
<proteinExistence type="predicted"/>
<sequence length="98" mass="10621">MESLALLVGILFLCALCGGPISFLITRIKVNQGLKRQYKIARAFQSLFVLFFALIGIVAGVGIAINATPIFVRLICLSGVAISILALKRQFIDGRNKI</sequence>
<evidence type="ECO:0000313" key="2">
    <source>
        <dbReference type="EMBL" id="CAB4583853.1"/>
    </source>
</evidence>
<accession>A0A6J6WHV4</accession>
<evidence type="ECO:0000313" key="5">
    <source>
        <dbReference type="EMBL" id="CAB4849215.1"/>
    </source>
</evidence>
<organism evidence="4">
    <name type="scientific">freshwater metagenome</name>
    <dbReference type="NCBI Taxonomy" id="449393"/>
    <lineage>
        <taxon>unclassified sequences</taxon>
        <taxon>metagenomes</taxon>
        <taxon>ecological metagenomes</taxon>
    </lineage>
</organism>
<keyword evidence="1" id="KW-0472">Membrane</keyword>
<gene>
    <name evidence="2" type="ORF">UFOPK1773_00339</name>
    <name evidence="3" type="ORF">UFOPK2288_01116</name>
    <name evidence="4" type="ORF">UFOPK2931_01002</name>
    <name evidence="5" type="ORF">UFOPK3287_00490</name>
    <name evidence="6" type="ORF">UFOPK4372_00668</name>
</gene>
<keyword evidence="1" id="KW-0812">Transmembrane</keyword>
<protein>
    <submittedName>
        <fullName evidence="4">Unannotated protein</fullName>
    </submittedName>
</protein>
<dbReference type="EMBL" id="CAEZUA010000012">
    <property type="protein sequence ID" value="CAB4583853.1"/>
    <property type="molecule type" value="Genomic_DNA"/>
</dbReference>
<feature type="transmembrane region" description="Helical" evidence="1">
    <location>
        <begin position="70"/>
        <end position="87"/>
    </location>
</feature>
<evidence type="ECO:0000313" key="3">
    <source>
        <dbReference type="EMBL" id="CAB4672527.1"/>
    </source>
</evidence>
<feature type="transmembrane region" description="Helical" evidence="1">
    <location>
        <begin position="6"/>
        <end position="26"/>
    </location>
</feature>
<keyword evidence="1" id="KW-1133">Transmembrane helix</keyword>
<dbReference type="EMBL" id="CAEZWS010000080">
    <property type="protein sequence ID" value="CAB4672527.1"/>
    <property type="molecule type" value="Genomic_DNA"/>
</dbReference>
<dbReference type="EMBL" id="CAEZZZ010000083">
    <property type="protein sequence ID" value="CAB4784711.1"/>
    <property type="molecule type" value="Genomic_DNA"/>
</dbReference>
<dbReference type="EMBL" id="CAFBQZ010000043">
    <property type="protein sequence ID" value="CAB5072917.1"/>
    <property type="molecule type" value="Genomic_DNA"/>
</dbReference>